<dbReference type="Proteomes" id="UP000295293">
    <property type="component" value="Unassembled WGS sequence"/>
</dbReference>
<accession>A0A4R6Z4A6</accession>
<dbReference type="EMBL" id="SNZH01000003">
    <property type="protein sequence ID" value="TDR46471.1"/>
    <property type="molecule type" value="Genomic_DNA"/>
</dbReference>
<dbReference type="RefSeq" id="WP_133817614.1">
    <property type="nucleotide sequence ID" value="NZ_SNZH01000003.1"/>
</dbReference>
<keyword evidence="2" id="KW-1185">Reference proteome</keyword>
<protein>
    <submittedName>
        <fullName evidence="1">Uncharacterized protein</fullName>
    </submittedName>
</protein>
<evidence type="ECO:0000313" key="1">
    <source>
        <dbReference type="EMBL" id="TDR46471.1"/>
    </source>
</evidence>
<proteinExistence type="predicted"/>
<sequence>MKFGDGTDIEPSDWLLIAGRYRGRVIASMDTSKYLPGCSDWAYLGTGIMVDTDFGGLVHYTNETAEDFVLLRREESA</sequence>
<comment type="caution">
    <text evidence="1">The sequence shown here is derived from an EMBL/GenBank/DDBJ whole genome shotgun (WGS) entry which is preliminary data.</text>
</comment>
<dbReference type="AlphaFoldDB" id="A0A4R6Z4A6"/>
<evidence type="ECO:0000313" key="2">
    <source>
        <dbReference type="Proteomes" id="UP000295293"/>
    </source>
</evidence>
<name>A0A4R6Z4A6_9GAMM</name>
<dbReference type="OrthoDB" id="9135677at2"/>
<organism evidence="1 2">
    <name type="scientific">Tahibacter aquaticus</name>
    <dbReference type="NCBI Taxonomy" id="520092"/>
    <lineage>
        <taxon>Bacteria</taxon>
        <taxon>Pseudomonadati</taxon>
        <taxon>Pseudomonadota</taxon>
        <taxon>Gammaproteobacteria</taxon>
        <taxon>Lysobacterales</taxon>
        <taxon>Rhodanobacteraceae</taxon>
        <taxon>Tahibacter</taxon>
    </lineage>
</organism>
<reference evidence="1 2" key="1">
    <citation type="submission" date="2019-03" db="EMBL/GenBank/DDBJ databases">
        <title>Genomic Encyclopedia of Type Strains, Phase IV (KMG-IV): sequencing the most valuable type-strain genomes for metagenomic binning, comparative biology and taxonomic classification.</title>
        <authorList>
            <person name="Goeker M."/>
        </authorList>
    </citation>
    <scope>NUCLEOTIDE SEQUENCE [LARGE SCALE GENOMIC DNA]</scope>
    <source>
        <strain evidence="1 2">DSM 21667</strain>
    </source>
</reference>
<gene>
    <name evidence="1" type="ORF">DFR29_1032</name>
</gene>